<gene>
    <name evidence="1" type="ORF">Vbra_11339</name>
</gene>
<dbReference type="AlphaFoldDB" id="A0A0G4EDB7"/>
<dbReference type="Proteomes" id="UP000041254">
    <property type="component" value="Unassembled WGS sequence"/>
</dbReference>
<dbReference type="VEuPathDB" id="CryptoDB:Vbra_11339"/>
<sequence length="97" mass="10134">MGSVGVAFYEGSFSLLEAYIVPFGNETAMMDVIVYATDEECEPSVSISLAGCANPIYPGSGWIPSPLSCAFCPIAGARPGPDKGGFEQPDRGPDTPR</sequence>
<name>A0A0G4EDB7_VITBC</name>
<evidence type="ECO:0000313" key="1">
    <source>
        <dbReference type="EMBL" id="CEL93684.1"/>
    </source>
</evidence>
<dbReference type="EMBL" id="CDMY01000185">
    <property type="protein sequence ID" value="CEL93684.1"/>
    <property type="molecule type" value="Genomic_DNA"/>
</dbReference>
<reference evidence="1 2" key="1">
    <citation type="submission" date="2014-11" db="EMBL/GenBank/DDBJ databases">
        <authorList>
            <person name="Zhu J."/>
            <person name="Qi W."/>
            <person name="Song R."/>
        </authorList>
    </citation>
    <scope>NUCLEOTIDE SEQUENCE [LARGE SCALE GENOMIC DNA]</scope>
</reference>
<proteinExistence type="predicted"/>
<evidence type="ECO:0000313" key="2">
    <source>
        <dbReference type="Proteomes" id="UP000041254"/>
    </source>
</evidence>
<keyword evidence="2" id="KW-1185">Reference proteome</keyword>
<accession>A0A0G4EDB7</accession>
<protein>
    <submittedName>
        <fullName evidence="1">Uncharacterized protein</fullName>
    </submittedName>
</protein>
<organism evidence="1 2">
    <name type="scientific">Vitrella brassicaformis (strain CCMP3155)</name>
    <dbReference type="NCBI Taxonomy" id="1169540"/>
    <lineage>
        <taxon>Eukaryota</taxon>
        <taxon>Sar</taxon>
        <taxon>Alveolata</taxon>
        <taxon>Colpodellida</taxon>
        <taxon>Vitrellaceae</taxon>
        <taxon>Vitrella</taxon>
    </lineage>
</organism>
<dbReference type="InParanoid" id="A0A0G4EDB7"/>